<keyword evidence="3" id="KW-1185">Reference proteome</keyword>
<dbReference type="EMBL" id="JAUYVI010000006">
    <property type="protein sequence ID" value="MDQ7249868.1"/>
    <property type="molecule type" value="Genomic_DNA"/>
</dbReference>
<evidence type="ECO:0000313" key="2">
    <source>
        <dbReference type="EMBL" id="MDQ7249868.1"/>
    </source>
</evidence>
<feature type="domain" description="SpoVT-AbrB" evidence="1">
    <location>
        <begin position="7"/>
        <end position="52"/>
    </location>
</feature>
<sequence length="74" mass="8331">MLKLKITTIGSSAGVVLPKEVLARLKIEKGDYIGLSETPNGYELSPYDPDFEKAMDASRDVMRRYRNALRELAK</sequence>
<dbReference type="SUPFAM" id="SSF89447">
    <property type="entry name" value="AbrB/MazE/MraZ-like"/>
    <property type="match status" value="1"/>
</dbReference>
<dbReference type="InterPro" id="IPR007159">
    <property type="entry name" value="SpoVT-AbrB_dom"/>
</dbReference>
<proteinExistence type="predicted"/>
<dbReference type="InterPro" id="IPR013432">
    <property type="entry name" value="Doc_partner"/>
</dbReference>
<dbReference type="RefSeq" id="WP_379958368.1">
    <property type="nucleotide sequence ID" value="NZ_JAUYVI010000006.1"/>
</dbReference>
<organism evidence="2 3">
    <name type="scientific">Dongia sedimenti</name>
    <dbReference type="NCBI Taxonomy" id="3064282"/>
    <lineage>
        <taxon>Bacteria</taxon>
        <taxon>Pseudomonadati</taxon>
        <taxon>Pseudomonadota</taxon>
        <taxon>Alphaproteobacteria</taxon>
        <taxon>Rhodospirillales</taxon>
        <taxon>Dongiaceae</taxon>
        <taxon>Dongia</taxon>
    </lineage>
</organism>
<keyword evidence="2" id="KW-0238">DNA-binding</keyword>
<reference evidence="3" key="1">
    <citation type="submission" date="2023-08" db="EMBL/GenBank/DDBJ databases">
        <title>Rhodospirillaceae gen. nov., a novel taxon isolated from the Yangtze River Yuezi River estuary sludge.</title>
        <authorList>
            <person name="Ruan L."/>
        </authorList>
    </citation>
    <scope>NUCLEOTIDE SEQUENCE [LARGE SCALE GENOMIC DNA]</scope>
    <source>
        <strain evidence="3">R-7</strain>
    </source>
</reference>
<evidence type="ECO:0000313" key="3">
    <source>
        <dbReference type="Proteomes" id="UP001230156"/>
    </source>
</evidence>
<dbReference type="SMART" id="SM00966">
    <property type="entry name" value="SpoVT_AbrB"/>
    <property type="match status" value="1"/>
</dbReference>
<dbReference type="Pfam" id="PF04014">
    <property type="entry name" value="MazE_antitoxin"/>
    <property type="match status" value="1"/>
</dbReference>
<protein>
    <submittedName>
        <fullName evidence="2">AbrB/MazE/SpoVT family DNA-binding domain-containing protein</fullName>
    </submittedName>
</protein>
<name>A0ABU0YT77_9PROT</name>
<dbReference type="GO" id="GO:0003677">
    <property type="term" value="F:DNA binding"/>
    <property type="evidence" value="ECO:0007669"/>
    <property type="project" value="UniProtKB-KW"/>
</dbReference>
<evidence type="ECO:0000259" key="1">
    <source>
        <dbReference type="SMART" id="SM00966"/>
    </source>
</evidence>
<dbReference type="Proteomes" id="UP001230156">
    <property type="component" value="Unassembled WGS sequence"/>
</dbReference>
<dbReference type="Gene3D" id="2.10.260.10">
    <property type="match status" value="1"/>
</dbReference>
<comment type="caution">
    <text evidence="2">The sequence shown here is derived from an EMBL/GenBank/DDBJ whole genome shotgun (WGS) entry which is preliminary data.</text>
</comment>
<accession>A0ABU0YT77</accession>
<dbReference type="NCBIfam" id="TIGR02609">
    <property type="entry name" value="doc_partner"/>
    <property type="match status" value="1"/>
</dbReference>
<gene>
    <name evidence="2" type="ORF">Q8A70_19420</name>
</gene>
<dbReference type="InterPro" id="IPR037914">
    <property type="entry name" value="SpoVT-AbrB_sf"/>
</dbReference>